<accession>A0A9D0YW45</accession>
<keyword evidence="2" id="KW-0813">Transport</keyword>
<dbReference type="InterPro" id="IPR027417">
    <property type="entry name" value="P-loop_NTPase"/>
</dbReference>
<dbReference type="InterPro" id="IPR003593">
    <property type="entry name" value="AAA+_ATPase"/>
</dbReference>
<dbReference type="Pfam" id="PF13476">
    <property type="entry name" value="AAA_23"/>
    <property type="match status" value="1"/>
</dbReference>
<sequence length="260" mass="28134">MGKPDARSLFVRALRVDSARASQPDYALSLPAMRCLAANGLSLRAPVTFFVGENGTGKSTLLEAVAVALGFNAEGGTRNFRFATAATHSALHEAMVVVRGTRRPSDGFFLRAESFYNVATEVDRLDAICPLLPAYGGKSLHAQSHGESFWSLVMHRFHGDALYLLDEPEAALSPTRQLALLARLHALAGEGAQFLIATHSPLLMACPGADIWTLSDEGMQRTPYEQTEHYVLTRAFLNQPERMLATLLEPGADEAPSKAP</sequence>
<dbReference type="SMART" id="SM00382">
    <property type="entry name" value="AAA"/>
    <property type="match status" value="1"/>
</dbReference>
<protein>
    <submittedName>
        <fullName evidence="9">AAA family ATPase</fullName>
    </submittedName>
</protein>
<evidence type="ECO:0000259" key="8">
    <source>
        <dbReference type="SMART" id="SM00382"/>
    </source>
</evidence>
<dbReference type="PANTHER" id="PTHR42771:SF2">
    <property type="entry name" value="IRON(3+)-HYDROXAMATE IMPORT ATP-BINDING PROTEIN FHUC"/>
    <property type="match status" value="1"/>
</dbReference>
<dbReference type="InterPro" id="IPR003959">
    <property type="entry name" value="ATPase_AAA_core"/>
</dbReference>
<keyword evidence="4" id="KW-0410">Iron transport</keyword>
<evidence type="ECO:0000256" key="4">
    <source>
        <dbReference type="ARBA" id="ARBA00022496"/>
    </source>
</evidence>
<dbReference type="GO" id="GO:0005886">
    <property type="term" value="C:plasma membrane"/>
    <property type="evidence" value="ECO:0007669"/>
    <property type="project" value="UniProtKB-SubCell"/>
</dbReference>
<comment type="caution">
    <text evidence="9">The sequence shown here is derived from an EMBL/GenBank/DDBJ whole genome shotgun (WGS) entry which is preliminary data.</text>
</comment>
<evidence type="ECO:0000256" key="6">
    <source>
        <dbReference type="ARBA" id="ARBA00023065"/>
    </source>
</evidence>
<evidence type="ECO:0000256" key="1">
    <source>
        <dbReference type="ARBA" id="ARBA00004202"/>
    </source>
</evidence>
<dbReference type="GO" id="GO:0006302">
    <property type="term" value="P:double-strand break repair"/>
    <property type="evidence" value="ECO:0007669"/>
    <property type="project" value="InterPro"/>
</dbReference>
<evidence type="ECO:0000313" key="9">
    <source>
        <dbReference type="EMBL" id="HIQ63068.1"/>
    </source>
</evidence>
<keyword evidence="5" id="KW-0408">Iron</keyword>
<dbReference type="GO" id="GO:0016887">
    <property type="term" value="F:ATP hydrolysis activity"/>
    <property type="evidence" value="ECO:0007669"/>
    <property type="project" value="InterPro"/>
</dbReference>
<dbReference type="PANTHER" id="PTHR42771">
    <property type="entry name" value="IRON(3+)-HYDROXAMATE IMPORT ATP-BINDING PROTEIN FHUC"/>
    <property type="match status" value="1"/>
</dbReference>
<dbReference type="Gene3D" id="3.40.50.300">
    <property type="entry name" value="P-loop containing nucleotide triphosphate hydrolases"/>
    <property type="match status" value="2"/>
</dbReference>
<reference evidence="9" key="2">
    <citation type="journal article" date="2021" name="PeerJ">
        <title>Extensive microbial diversity within the chicken gut microbiome revealed by metagenomics and culture.</title>
        <authorList>
            <person name="Gilroy R."/>
            <person name="Ravi A."/>
            <person name="Getino M."/>
            <person name="Pursley I."/>
            <person name="Horton D.L."/>
            <person name="Alikhan N.F."/>
            <person name="Baker D."/>
            <person name="Gharbi K."/>
            <person name="Hall N."/>
            <person name="Watson M."/>
            <person name="Adriaenssens E.M."/>
            <person name="Foster-Nyarko E."/>
            <person name="Jarju S."/>
            <person name="Secka A."/>
            <person name="Antonio M."/>
            <person name="Oren A."/>
            <person name="Chaudhuri R.R."/>
            <person name="La Ragione R."/>
            <person name="Hildebrand F."/>
            <person name="Pallen M.J."/>
        </authorList>
    </citation>
    <scope>NUCLEOTIDE SEQUENCE</scope>
    <source>
        <strain evidence="9">ChiHile30-977</strain>
    </source>
</reference>
<dbReference type="AlphaFoldDB" id="A0A9D0YW45"/>
<dbReference type="Proteomes" id="UP000886819">
    <property type="component" value="Unassembled WGS sequence"/>
</dbReference>
<evidence type="ECO:0000256" key="5">
    <source>
        <dbReference type="ARBA" id="ARBA00023004"/>
    </source>
</evidence>
<feature type="domain" description="AAA+ ATPase" evidence="8">
    <location>
        <begin position="44"/>
        <end position="217"/>
    </location>
</feature>
<keyword evidence="7" id="KW-0472">Membrane</keyword>
<name>A0A9D0YW45_9FIRM</name>
<dbReference type="InterPro" id="IPR051535">
    <property type="entry name" value="Siderophore_ABC-ATPase"/>
</dbReference>
<dbReference type="EMBL" id="DVFI01000087">
    <property type="protein sequence ID" value="HIQ63068.1"/>
    <property type="molecule type" value="Genomic_DNA"/>
</dbReference>
<dbReference type="SUPFAM" id="SSF52540">
    <property type="entry name" value="P-loop containing nucleoside triphosphate hydrolases"/>
    <property type="match status" value="1"/>
</dbReference>
<dbReference type="InterPro" id="IPR038729">
    <property type="entry name" value="Rad50/SbcC_AAA"/>
</dbReference>
<comment type="subcellular location">
    <subcellularLocation>
        <location evidence="1">Cell membrane</location>
        <topology evidence="1">Peripheral membrane protein</topology>
    </subcellularLocation>
</comment>
<keyword evidence="3" id="KW-1003">Cell membrane</keyword>
<proteinExistence type="predicted"/>
<evidence type="ECO:0000313" key="10">
    <source>
        <dbReference type="Proteomes" id="UP000886819"/>
    </source>
</evidence>
<organism evidence="9 10">
    <name type="scientific">Candidatus Avichristensenella intestinipullorum</name>
    <dbReference type="NCBI Taxonomy" id="2840693"/>
    <lineage>
        <taxon>Bacteria</taxon>
        <taxon>Bacillati</taxon>
        <taxon>Bacillota</taxon>
        <taxon>Clostridia</taxon>
        <taxon>Candidatus Avichristensenella</taxon>
    </lineage>
</organism>
<evidence type="ECO:0000256" key="3">
    <source>
        <dbReference type="ARBA" id="ARBA00022475"/>
    </source>
</evidence>
<dbReference type="Pfam" id="PF13304">
    <property type="entry name" value="AAA_21"/>
    <property type="match status" value="1"/>
</dbReference>
<evidence type="ECO:0000256" key="7">
    <source>
        <dbReference type="ARBA" id="ARBA00023136"/>
    </source>
</evidence>
<keyword evidence="6" id="KW-0406">Ion transport</keyword>
<reference evidence="9" key="1">
    <citation type="submission" date="2020-10" db="EMBL/GenBank/DDBJ databases">
        <authorList>
            <person name="Gilroy R."/>
        </authorList>
    </citation>
    <scope>NUCLEOTIDE SEQUENCE</scope>
    <source>
        <strain evidence="9">ChiHile30-977</strain>
    </source>
</reference>
<evidence type="ECO:0000256" key="2">
    <source>
        <dbReference type="ARBA" id="ARBA00022448"/>
    </source>
</evidence>
<gene>
    <name evidence="9" type="ORF">IAA66_05710</name>
</gene>
<dbReference type="GO" id="GO:0006826">
    <property type="term" value="P:iron ion transport"/>
    <property type="evidence" value="ECO:0007669"/>
    <property type="project" value="UniProtKB-KW"/>
</dbReference>
<dbReference type="GO" id="GO:0005524">
    <property type="term" value="F:ATP binding"/>
    <property type="evidence" value="ECO:0007669"/>
    <property type="project" value="InterPro"/>
</dbReference>